<feature type="domain" description="HTH tetR-type" evidence="5">
    <location>
        <begin position="14"/>
        <end position="73"/>
    </location>
</feature>
<evidence type="ECO:0000256" key="3">
    <source>
        <dbReference type="ARBA" id="ARBA00023163"/>
    </source>
</evidence>
<dbReference type="PROSITE" id="PS50977">
    <property type="entry name" value="HTH_TETR_2"/>
    <property type="match status" value="1"/>
</dbReference>
<accession>A0ABS6U1I1</accession>
<reference evidence="6 7" key="1">
    <citation type="submission" date="2020-11" db="EMBL/GenBank/DDBJ databases">
        <title>Pseudonocardia abyssalis sp. nov. and Pseudonocardia oceani sp. nov., description and phylogenomic analysis of two novel actinomycetes isolated from the deep Southern Ocean.</title>
        <authorList>
            <person name="Parra J."/>
        </authorList>
    </citation>
    <scope>NUCLEOTIDE SEQUENCE [LARGE SCALE GENOMIC DNA]</scope>
    <source>
        <strain evidence="7">KRD185</strain>
    </source>
</reference>
<dbReference type="PANTHER" id="PTHR30055:SF234">
    <property type="entry name" value="HTH-TYPE TRANSCRIPTIONAL REGULATOR BETI"/>
    <property type="match status" value="1"/>
</dbReference>
<protein>
    <submittedName>
        <fullName evidence="6">TetR/AcrR family transcriptional regulator</fullName>
    </submittedName>
</protein>
<organism evidence="6 7">
    <name type="scientific">Pseudonocardia oceani</name>
    <dbReference type="NCBI Taxonomy" id="2792013"/>
    <lineage>
        <taxon>Bacteria</taxon>
        <taxon>Bacillati</taxon>
        <taxon>Actinomycetota</taxon>
        <taxon>Actinomycetes</taxon>
        <taxon>Pseudonocardiales</taxon>
        <taxon>Pseudonocardiaceae</taxon>
        <taxon>Pseudonocardia</taxon>
    </lineage>
</organism>
<keyword evidence="1" id="KW-0805">Transcription regulation</keyword>
<dbReference type="Proteomes" id="UP000694300">
    <property type="component" value="Unassembled WGS sequence"/>
</dbReference>
<name>A0ABS6U1I1_9PSEU</name>
<keyword evidence="2 4" id="KW-0238">DNA-binding</keyword>
<dbReference type="RefSeq" id="WP_218592850.1">
    <property type="nucleotide sequence ID" value="NZ_JADQDF010000001.1"/>
</dbReference>
<dbReference type="InterPro" id="IPR050109">
    <property type="entry name" value="HTH-type_TetR-like_transc_reg"/>
</dbReference>
<dbReference type="InterPro" id="IPR023772">
    <property type="entry name" value="DNA-bd_HTH_TetR-type_CS"/>
</dbReference>
<dbReference type="InterPro" id="IPR001647">
    <property type="entry name" value="HTH_TetR"/>
</dbReference>
<feature type="DNA-binding region" description="H-T-H motif" evidence="4">
    <location>
        <begin position="36"/>
        <end position="55"/>
    </location>
</feature>
<evidence type="ECO:0000313" key="7">
    <source>
        <dbReference type="Proteomes" id="UP000694300"/>
    </source>
</evidence>
<evidence type="ECO:0000259" key="5">
    <source>
        <dbReference type="PROSITE" id="PS50977"/>
    </source>
</evidence>
<dbReference type="EMBL" id="JADQDF010000001">
    <property type="protein sequence ID" value="MBW0126080.1"/>
    <property type="molecule type" value="Genomic_DNA"/>
</dbReference>
<evidence type="ECO:0000256" key="2">
    <source>
        <dbReference type="ARBA" id="ARBA00023125"/>
    </source>
</evidence>
<evidence type="ECO:0000313" key="6">
    <source>
        <dbReference type="EMBL" id="MBW0126080.1"/>
    </source>
</evidence>
<gene>
    <name evidence="6" type="ORF">I4I82_00015</name>
</gene>
<dbReference type="PANTHER" id="PTHR30055">
    <property type="entry name" value="HTH-TYPE TRANSCRIPTIONAL REGULATOR RUTR"/>
    <property type="match status" value="1"/>
</dbReference>
<keyword evidence="3" id="KW-0804">Transcription</keyword>
<proteinExistence type="predicted"/>
<comment type="caution">
    <text evidence="6">The sequence shown here is derived from an EMBL/GenBank/DDBJ whole genome shotgun (WGS) entry which is preliminary data.</text>
</comment>
<keyword evidence="7" id="KW-1185">Reference proteome</keyword>
<sequence>MTAARSRARRLAPEDRRRALVDATLPLVREHGLAVSTRQIAEAAGVAEGTIFRAFPDKDALLRAVFAAALDPAPTLRALGGVDRSLPLRARLVAAVTVLQQRFEEVFRLVDALHAANPEHCPPGSGPEPHDPRALNAAFAEALADVVGPDGDALRVPVPEFARVLRLLTLSGTHPRLCDGQPLTADEIVGTLLDGLAAAPTTTEDTSC</sequence>
<evidence type="ECO:0000256" key="1">
    <source>
        <dbReference type="ARBA" id="ARBA00023015"/>
    </source>
</evidence>
<dbReference type="Pfam" id="PF00440">
    <property type="entry name" value="TetR_N"/>
    <property type="match status" value="1"/>
</dbReference>
<evidence type="ECO:0000256" key="4">
    <source>
        <dbReference type="PROSITE-ProRule" id="PRU00335"/>
    </source>
</evidence>
<dbReference type="PROSITE" id="PS01081">
    <property type="entry name" value="HTH_TETR_1"/>
    <property type="match status" value="1"/>
</dbReference>